<keyword evidence="2" id="KW-0238">DNA-binding</keyword>
<evidence type="ECO:0000256" key="1">
    <source>
        <dbReference type="ARBA" id="ARBA00023015"/>
    </source>
</evidence>
<dbReference type="InterPro" id="IPR036390">
    <property type="entry name" value="WH_DNA-bd_sf"/>
</dbReference>
<dbReference type="OMA" id="IRMRGDR"/>
<dbReference type="Pfam" id="PF07702">
    <property type="entry name" value="UTRA"/>
    <property type="match status" value="1"/>
</dbReference>
<dbReference type="SUPFAM" id="SSF46785">
    <property type="entry name" value="Winged helix' DNA-binding domain"/>
    <property type="match status" value="1"/>
</dbReference>
<dbReference type="AlphaFoldDB" id="A0A268P311"/>
<organism evidence="4 5">
    <name type="scientific">Shouchella clausii</name>
    <name type="common">Alkalihalobacillus clausii</name>
    <dbReference type="NCBI Taxonomy" id="79880"/>
    <lineage>
        <taxon>Bacteria</taxon>
        <taxon>Bacillati</taxon>
        <taxon>Bacillota</taxon>
        <taxon>Bacilli</taxon>
        <taxon>Bacillales</taxon>
        <taxon>Bacillaceae</taxon>
        <taxon>Shouchella</taxon>
    </lineage>
</organism>
<dbReference type="SMART" id="SM00345">
    <property type="entry name" value="HTH_GNTR"/>
    <property type="match status" value="1"/>
</dbReference>
<evidence type="ECO:0000313" key="5">
    <source>
        <dbReference type="Proteomes" id="UP000216207"/>
    </source>
</evidence>
<dbReference type="GO" id="GO:0045892">
    <property type="term" value="P:negative regulation of DNA-templated transcription"/>
    <property type="evidence" value="ECO:0007669"/>
    <property type="project" value="TreeGrafter"/>
</dbReference>
<keyword evidence="1" id="KW-0805">Transcription regulation</keyword>
<sequence>MMKADHRPLYIQVIDQLKEEISHYSEGSKLPSEYELAKHLGVSKETLREALRLLEEDGLVVRRYGVGTFVPSKPLFSAGIEELQSVTNMIASANMTPGTIYLSSTIEVSAEEDRARFNRSESFEMLQLERVRTADGMPVVYCLDQLPADLVGNRSIHEMKSIFQFLEEAGRPIAYALASIEPIGYHEHVTEVLECTPETALLLLRQTHYDHHDQAVLHSVNYFRSDKFKFNVVRKSK</sequence>
<dbReference type="PROSITE" id="PS50949">
    <property type="entry name" value="HTH_GNTR"/>
    <property type="match status" value="1"/>
</dbReference>
<protein>
    <submittedName>
        <fullName evidence="4">GntR family transcriptional regulator</fullName>
    </submittedName>
</protein>
<dbReference type="InterPro" id="IPR028978">
    <property type="entry name" value="Chorismate_lyase_/UTRA_dom_sf"/>
</dbReference>
<reference evidence="4 5" key="1">
    <citation type="submission" date="2017-07" db="EMBL/GenBank/DDBJ databases">
        <title>Isolation and whole genome analysis of endospore-forming bacteria from heroin.</title>
        <authorList>
            <person name="Kalinowski J."/>
            <person name="Ahrens B."/>
            <person name="Al-Dilaimi A."/>
            <person name="Winkler A."/>
            <person name="Wibberg D."/>
            <person name="Schleenbecker U."/>
            <person name="Ruckert C."/>
            <person name="Wolfel R."/>
            <person name="Grass G."/>
        </authorList>
    </citation>
    <scope>NUCLEOTIDE SEQUENCE [LARGE SCALE GENOMIC DNA]</scope>
    <source>
        <strain evidence="4 5">7539</strain>
    </source>
</reference>
<dbReference type="Proteomes" id="UP000216207">
    <property type="component" value="Unassembled WGS sequence"/>
</dbReference>
<dbReference type="InterPro" id="IPR036388">
    <property type="entry name" value="WH-like_DNA-bd_sf"/>
</dbReference>
<dbReference type="InterPro" id="IPR011663">
    <property type="entry name" value="UTRA"/>
</dbReference>
<comment type="caution">
    <text evidence="4">The sequence shown here is derived from an EMBL/GenBank/DDBJ whole genome shotgun (WGS) entry which is preliminary data.</text>
</comment>
<proteinExistence type="predicted"/>
<dbReference type="CDD" id="cd07377">
    <property type="entry name" value="WHTH_GntR"/>
    <property type="match status" value="1"/>
</dbReference>
<dbReference type="Gene3D" id="3.40.1410.10">
    <property type="entry name" value="Chorismate lyase-like"/>
    <property type="match status" value="1"/>
</dbReference>
<dbReference type="SMART" id="SM00866">
    <property type="entry name" value="UTRA"/>
    <property type="match status" value="1"/>
</dbReference>
<dbReference type="GO" id="GO:0003677">
    <property type="term" value="F:DNA binding"/>
    <property type="evidence" value="ECO:0007669"/>
    <property type="project" value="UniProtKB-KW"/>
</dbReference>
<dbReference type="Gene3D" id="1.10.10.10">
    <property type="entry name" value="Winged helix-like DNA-binding domain superfamily/Winged helix DNA-binding domain"/>
    <property type="match status" value="1"/>
</dbReference>
<dbReference type="EMBL" id="NPCC01000005">
    <property type="protein sequence ID" value="PAE90107.1"/>
    <property type="molecule type" value="Genomic_DNA"/>
</dbReference>
<dbReference type="InterPro" id="IPR000524">
    <property type="entry name" value="Tscrpt_reg_HTH_GntR"/>
</dbReference>
<dbReference type="SUPFAM" id="SSF64288">
    <property type="entry name" value="Chorismate lyase-like"/>
    <property type="match status" value="1"/>
</dbReference>
<dbReference type="PANTHER" id="PTHR44846:SF17">
    <property type="entry name" value="GNTR-FAMILY TRANSCRIPTIONAL REGULATOR"/>
    <property type="match status" value="1"/>
</dbReference>
<evidence type="ECO:0000256" key="3">
    <source>
        <dbReference type="ARBA" id="ARBA00023163"/>
    </source>
</evidence>
<name>A0A268P311_SHOCL</name>
<evidence type="ECO:0000313" key="4">
    <source>
        <dbReference type="EMBL" id="PAE90107.1"/>
    </source>
</evidence>
<dbReference type="InterPro" id="IPR050679">
    <property type="entry name" value="Bact_HTH_transcr_reg"/>
</dbReference>
<dbReference type="Pfam" id="PF00392">
    <property type="entry name" value="GntR"/>
    <property type="match status" value="1"/>
</dbReference>
<dbReference type="PANTHER" id="PTHR44846">
    <property type="entry name" value="MANNOSYL-D-GLYCERATE TRANSPORT/METABOLISM SYSTEM REPRESSOR MNGR-RELATED"/>
    <property type="match status" value="1"/>
</dbReference>
<evidence type="ECO:0000256" key="2">
    <source>
        <dbReference type="ARBA" id="ARBA00023125"/>
    </source>
</evidence>
<dbReference type="GO" id="GO:0003700">
    <property type="term" value="F:DNA-binding transcription factor activity"/>
    <property type="evidence" value="ECO:0007669"/>
    <property type="project" value="InterPro"/>
</dbReference>
<accession>A0A268P311</accession>
<gene>
    <name evidence="4" type="ORF">CHH72_03755</name>
</gene>
<dbReference type="PRINTS" id="PR00035">
    <property type="entry name" value="HTHGNTR"/>
</dbReference>
<keyword evidence="3" id="KW-0804">Transcription</keyword>